<dbReference type="InterPro" id="IPR052177">
    <property type="entry name" value="Divisome_Glycosyl_Hydrolase"/>
</dbReference>
<name>A0A3D8PX09_9BACI</name>
<keyword evidence="5" id="KW-1185">Reference proteome</keyword>
<dbReference type="PANTHER" id="PTHR43405">
    <property type="entry name" value="GLYCOSYL HYDROLASE DIGH"/>
    <property type="match status" value="1"/>
</dbReference>
<dbReference type="Pfam" id="PF02638">
    <property type="entry name" value="GHL10"/>
    <property type="match status" value="1"/>
</dbReference>
<sequence length="405" mass="46719">MMITNMKEANILWVDFLANGERLADEAEQHKLITHAVKSGITHMIIDAKVPFGQTTFQSKYGYHVSTWSDGRFDEWKDRDFLSEFLSKMKDIDNIKVLANVDVFSEGTTFSRDGGMAYDKPEWKVTFYNDAVSNESNAAEYKDADTIFVNPIHPEVIEYELNIIKEVCTYNLDGIVVDRCRYPNIYGDFSDLSKTNFEAYIGEKVKTWPQDIFTIEKETKEVQFGSLFPKWAEWRALNIKNFVNKARNVVKSHNENLLFADYVGSWYPLYFSEGVNWGSETYLPNLEWTADTYSVSGLAEELDFIMTGCYYPEVTIEEARANNRPADWYSVEGAVEKSLEVINGSIPVVGSLFLKNYKGNPDQFRKAIKMCKEKSNGVMLFDTVYLEDYNWWNILYDELNTAKKG</sequence>
<dbReference type="Pfam" id="PF16373">
    <property type="entry name" value="DUF4985"/>
    <property type="match status" value="1"/>
</dbReference>
<dbReference type="OrthoDB" id="9760892at2"/>
<dbReference type="EMBL" id="PIOD01000005">
    <property type="protein sequence ID" value="RDW20666.1"/>
    <property type="molecule type" value="Genomic_DNA"/>
</dbReference>
<feature type="domain" description="DUF4985" evidence="3">
    <location>
        <begin position="287"/>
        <end position="395"/>
    </location>
</feature>
<keyword evidence="1" id="KW-0732">Signal</keyword>
<feature type="domain" description="Glycosyl hydrolase-like 10" evidence="2">
    <location>
        <begin position="47"/>
        <end position="259"/>
    </location>
</feature>
<accession>A0A3D8PX09</accession>
<protein>
    <recommendedName>
        <fullName evidence="6">Glycosyl hydrolase-like 10 domain-containing protein</fullName>
    </recommendedName>
</protein>
<dbReference type="InterPro" id="IPR017853">
    <property type="entry name" value="GH"/>
</dbReference>
<dbReference type="SUPFAM" id="SSF51445">
    <property type="entry name" value="(Trans)glycosidases"/>
    <property type="match status" value="1"/>
</dbReference>
<evidence type="ECO:0000313" key="5">
    <source>
        <dbReference type="Proteomes" id="UP000256520"/>
    </source>
</evidence>
<evidence type="ECO:0000259" key="3">
    <source>
        <dbReference type="Pfam" id="PF16373"/>
    </source>
</evidence>
<proteinExistence type="predicted"/>
<evidence type="ECO:0008006" key="6">
    <source>
        <dbReference type="Google" id="ProtNLM"/>
    </source>
</evidence>
<organism evidence="4 5">
    <name type="scientific">Oceanobacillus chungangensis</name>
    <dbReference type="NCBI Taxonomy" id="1229152"/>
    <lineage>
        <taxon>Bacteria</taxon>
        <taxon>Bacillati</taxon>
        <taxon>Bacillota</taxon>
        <taxon>Bacilli</taxon>
        <taxon>Bacillales</taxon>
        <taxon>Bacillaceae</taxon>
        <taxon>Oceanobacillus</taxon>
    </lineage>
</organism>
<dbReference type="Gene3D" id="3.20.20.80">
    <property type="entry name" value="Glycosidases"/>
    <property type="match status" value="1"/>
</dbReference>
<evidence type="ECO:0000313" key="4">
    <source>
        <dbReference type="EMBL" id="RDW20666.1"/>
    </source>
</evidence>
<gene>
    <name evidence="4" type="ORF">CWR45_05410</name>
</gene>
<dbReference type="InterPro" id="IPR032280">
    <property type="entry name" value="DUF4985"/>
</dbReference>
<dbReference type="PANTHER" id="PTHR43405:SF1">
    <property type="entry name" value="GLYCOSYL HYDROLASE DIGH"/>
    <property type="match status" value="1"/>
</dbReference>
<reference evidence="5" key="1">
    <citation type="submission" date="2017-11" db="EMBL/GenBank/DDBJ databases">
        <authorList>
            <person name="Zhu W."/>
        </authorList>
    </citation>
    <scope>NUCLEOTIDE SEQUENCE [LARGE SCALE GENOMIC DNA]</scope>
    <source>
        <strain evidence="5">CAU 1051</strain>
    </source>
</reference>
<evidence type="ECO:0000259" key="2">
    <source>
        <dbReference type="Pfam" id="PF02638"/>
    </source>
</evidence>
<dbReference type="InterPro" id="IPR003790">
    <property type="entry name" value="GHL10"/>
</dbReference>
<dbReference type="Proteomes" id="UP000256520">
    <property type="component" value="Unassembled WGS sequence"/>
</dbReference>
<dbReference type="AlphaFoldDB" id="A0A3D8PX09"/>
<comment type="caution">
    <text evidence="4">The sequence shown here is derived from an EMBL/GenBank/DDBJ whole genome shotgun (WGS) entry which is preliminary data.</text>
</comment>
<evidence type="ECO:0000256" key="1">
    <source>
        <dbReference type="ARBA" id="ARBA00022729"/>
    </source>
</evidence>